<gene>
    <name evidence="1" type="ORF">FC774_12460</name>
    <name evidence="2" type="ORF">FDB51_01565</name>
</gene>
<evidence type="ECO:0000313" key="3">
    <source>
        <dbReference type="Proteomes" id="UP000473681"/>
    </source>
</evidence>
<protein>
    <submittedName>
        <fullName evidence="1">FliB family protein</fullName>
    </submittedName>
</protein>
<accession>A0A0M1LHN1</accession>
<comment type="caution">
    <text evidence="1">The sequence shown here is derived from an EMBL/GenBank/DDBJ whole genome shotgun (WGS) entry which is preliminary data.</text>
</comment>
<dbReference type="AlphaFoldDB" id="A0A0M1LHN1"/>
<dbReference type="EMBL" id="SWOV01000036">
    <property type="protein sequence ID" value="NFF88671.1"/>
    <property type="molecule type" value="Genomic_DNA"/>
</dbReference>
<reference evidence="3 4" key="1">
    <citation type="submission" date="2019-04" db="EMBL/GenBank/DDBJ databases">
        <title>Genome sequencing of Clostridium botulinum Groups I-IV and Clostridium butyricum.</title>
        <authorList>
            <person name="Brunt J."/>
            <person name="Van Vliet A.H.M."/>
            <person name="Stringer S.C."/>
            <person name="Carter A.T."/>
            <person name="Peck M.W."/>
        </authorList>
    </citation>
    <scope>NUCLEOTIDE SEQUENCE [LARGE SCALE GENOMIC DNA]</scope>
    <source>
        <strain evidence="1 4">1605</strain>
        <strain evidence="2 3">CB-K-33E</strain>
    </source>
</reference>
<dbReference type="OrthoDB" id="86584at2"/>
<organism evidence="1 4">
    <name type="scientific">Clostridium botulinum</name>
    <dbReference type="NCBI Taxonomy" id="1491"/>
    <lineage>
        <taxon>Bacteria</taxon>
        <taxon>Bacillati</taxon>
        <taxon>Bacillota</taxon>
        <taxon>Clostridia</taxon>
        <taxon>Eubacteriales</taxon>
        <taxon>Clostridiaceae</taxon>
        <taxon>Clostridium</taxon>
    </lineage>
</organism>
<evidence type="ECO:0000313" key="1">
    <source>
        <dbReference type="EMBL" id="NFF88671.1"/>
    </source>
</evidence>
<proteinExistence type="predicted"/>
<dbReference type="RefSeq" id="WP_053341587.1">
    <property type="nucleotide sequence ID" value="NZ_LFPA01000042.1"/>
</dbReference>
<dbReference type="Proteomes" id="UP000476820">
    <property type="component" value="Unassembled WGS sequence"/>
</dbReference>
<dbReference type="NCBIfam" id="NF038110">
    <property type="entry name" value="Lys_methyl_FliB"/>
    <property type="match status" value="1"/>
</dbReference>
<dbReference type="Proteomes" id="UP000473681">
    <property type="component" value="Unassembled WGS sequence"/>
</dbReference>
<evidence type="ECO:0000313" key="2">
    <source>
        <dbReference type="EMBL" id="NFN33835.1"/>
    </source>
</evidence>
<evidence type="ECO:0000313" key="4">
    <source>
        <dbReference type="Proteomes" id="UP000476820"/>
    </source>
</evidence>
<name>A0A0M1LHN1_CLOBO</name>
<dbReference type="EMBL" id="SWVK01000002">
    <property type="protein sequence ID" value="NFN33835.1"/>
    <property type="molecule type" value="Genomic_DNA"/>
</dbReference>
<sequence>MKKSVKIIYPSYIDKFQCIGGKCEDNCCIGWDIDIDKETFKKYHKVKDETMKKMFQKNVHNNKYCTNEDLDYGRIKLNKAKRCPFLDDENYCLIQGKFGEDYLSSVCTQFPRVLNKVDDHYEICLDSACPEAARIILSSKEKIDFKESEKSLGKYTMSGVLDTRLSEFKNTPIKYFKEIRDFSIKIIQNRKLNISSRLYVLGDFLNKLEDLEIHKIKEFINKYDIEVESKNYKRERMNYALQVSFFKNVVDSLDIVNETDSDKFKNYTKELLKGYNIKDNDSVIENAEKYINAFEKYTDIYIENNSYIFENYFVNFIYNNLFPFSESDYMFEGYIMLLFRYSLMRFYLVGKYIYNEKDSKEDMIEFIQVFIKAVEHDKNYRSEILEYIKENSFDNMEFAKMIL</sequence>